<dbReference type="PANTHER" id="PTHR48125">
    <property type="entry name" value="LP07818P1"/>
    <property type="match status" value="1"/>
</dbReference>
<evidence type="ECO:0000313" key="2">
    <source>
        <dbReference type="EMBL" id="CAB9496234.1"/>
    </source>
</evidence>
<feature type="compositionally biased region" description="Polar residues" evidence="1">
    <location>
        <begin position="1"/>
        <end position="11"/>
    </location>
</feature>
<name>A0A9N8DAN8_9STRA</name>
<evidence type="ECO:0000313" key="3">
    <source>
        <dbReference type="Proteomes" id="UP001153069"/>
    </source>
</evidence>
<organism evidence="2 3">
    <name type="scientific">Seminavis robusta</name>
    <dbReference type="NCBI Taxonomy" id="568900"/>
    <lineage>
        <taxon>Eukaryota</taxon>
        <taxon>Sar</taxon>
        <taxon>Stramenopiles</taxon>
        <taxon>Ochrophyta</taxon>
        <taxon>Bacillariophyta</taxon>
        <taxon>Bacillariophyceae</taxon>
        <taxon>Bacillariophycidae</taxon>
        <taxon>Naviculales</taxon>
        <taxon>Naviculaceae</taxon>
        <taxon>Seminavis</taxon>
    </lineage>
</organism>
<feature type="region of interest" description="Disordered" evidence="1">
    <location>
        <begin position="1"/>
        <end position="21"/>
    </location>
</feature>
<dbReference type="EMBL" id="CAICTM010000003">
    <property type="protein sequence ID" value="CAB9496234.1"/>
    <property type="molecule type" value="Genomic_DNA"/>
</dbReference>
<keyword evidence="3" id="KW-1185">Reference proteome</keyword>
<proteinExistence type="predicted"/>
<sequence length="811" mass="91639">MAANVTWTRNSGGHRPNPSEQPAIQLFDKVMDPMKFGEISVDDLVGDNGLNLMSDFCTRIGENPPIGQRTNKPMAASAVDKYIEALCKHLRTKYGRSQQFLNFPLFPPADVNGLKKTFNDLHGRTLMQGTDDDAILRDYYPIPRQHSQRTKILPVHDFSNPQQQRLARSVDLLRLATRLLTRGQFKDLLMVLITNNAVGRGGECKFLSYDKMFWDCYFNMLFFQWFQRKELKTSPSAFVQDFEHPELCVLFGFGLYWSLCSGLVRPATMMASPGTPFYRRSKFVFQEMHENQDSQVAASLTTIIRSCVHHQIQSHYTVKSLRAGAMSMLAWLPTVTYEECIALGGWSTKASRDWYVWQYLVAVVPGALALAGYPDPRQLPYAPTCEILFADNDQDKIFPRDKFALFQRDLFPNSLPELAPGGRLRPFMDIVTAVMVKNYRYMETKYGADHRYVHRMRVVVHSAGLAQDLVQASTKLRYWSKKIHDDTTTNNNSNSGVLLRATIFDKLQELSSSVGDLLRTRQQEQLNHGLILSGIADLKSGQSDIAQAVRDLQTQVAQLTTMVQNASLRTAVPSTPSPRRSPRRRQTPQQQPSPIPPPPPPPPPSPPPPPPPPEPRHIPLVRAGLGSNGGGRGVRSSERRMMNILLALYQHDDFRNLHTNVELRSLANIVNLRLGGDRRNFKKVEAALDLVDCLWSADTRTKAINKSFDDEAKATQAFSEVDQRVKRTCHVHDNPGDKHKPNSQRSTAIIGVGNLILKKDREPFFTAIRSRMPKWGTRIPPVAVGQQTLWDIVTAKEDAIKARVRTIGRRR</sequence>
<dbReference type="SUPFAM" id="SSF101447">
    <property type="entry name" value="Formin homology 2 domain (FH2 domain)"/>
    <property type="match status" value="1"/>
</dbReference>
<evidence type="ECO:0000256" key="1">
    <source>
        <dbReference type="SAM" id="MobiDB-lite"/>
    </source>
</evidence>
<feature type="region of interest" description="Disordered" evidence="1">
    <location>
        <begin position="567"/>
        <end position="636"/>
    </location>
</feature>
<dbReference type="Proteomes" id="UP001153069">
    <property type="component" value="Unassembled WGS sequence"/>
</dbReference>
<gene>
    <name evidence="2" type="ORF">SEMRO_3_G002090.1</name>
</gene>
<accession>A0A9N8DAN8</accession>
<reference evidence="2" key="1">
    <citation type="submission" date="2020-06" db="EMBL/GenBank/DDBJ databases">
        <authorList>
            <consortium name="Plant Systems Biology data submission"/>
        </authorList>
    </citation>
    <scope>NUCLEOTIDE SEQUENCE</scope>
    <source>
        <strain evidence="2">D6</strain>
    </source>
</reference>
<dbReference type="PANTHER" id="PTHR48125:SF12">
    <property type="entry name" value="AT HOOK TRANSCRIPTION FACTOR FAMILY-RELATED"/>
    <property type="match status" value="1"/>
</dbReference>
<dbReference type="AlphaFoldDB" id="A0A9N8DAN8"/>
<feature type="compositionally biased region" description="Pro residues" evidence="1">
    <location>
        <begin position="591"/>
        <end position="613"/>
    </location>
</feature>
<protein>
    <submittedName>
        <fullName evidence="2">Uncharacterized protein</fullName>
    </submittedName>
</protein>
<comment type="caution">
    <text evidence="2">The sequence shown here is derived from an EMBL/GenBank/DDBJ whole genome shotgun (WGS) entry which is preliminary data.</text>
</comment>